<reference evidence="3" key="1">
    <citation type="journal article" date="2019" name="Int. J. Syst. Evol. Microbiol.">
        <title>The Global Catalogue of Microorganisms (GCM) 10K type strain sequencing project: providing services to taxonomists for standard genome sequencing and annotation.</title>
        <authorList>
            <consortium name="The Broad Institute Genomics Platform"/>
            <consortium name="The Broad Institute Genome Sequencing Center for Infectious Disease"/>
            <person name="Wu L."/>
            <person name="Ma J."/>
        </authorList>
    </citation>
    <scope>NUCLEOTIDE SEQUENCE [LARGE SCALE GENOMIC DNA]</scope>
    <source>
        <strain evidence="3">JCM 16953</strain>
    </source>
</reference>
<dbReference type="PROSITE" id="PS51257">
    <property type="entry name" value="PROKAR_LIPOPROTEIN"/>
    <property type="match status" value="1"/>
</dbReference>
<feature type="chain" id="PRO_5046106511" description="Lipoprotein" evidence="1">
    <location>
        <begin position="24"/>
        <end position="150"/>
    </location>
</feature>
<comment type="caution">
    <text evidence="2">The sequence shown here is derived from an EMBL/GenBank/DDBJ whole genome shotgun (WGS) entry which is preliminary data.</text>
</comment>
<keyword evidence="3" id="KW-1185">Reference proteome</keyword>
<name>A0ABP7IIN8_9ACTN</name>
<keyword evidence="1" id="KW-0732">Signal</keyword>
<evidence type="ECO:0000313" key="2">
    <source>
        <dbReference type="EMBL" id="GAA3819244.1"/>
    </source>
</evidence>
<sequence>MTWMHRSFAGLGAAVLVVLSATACGGGSDQPTDAATTSAASVADFCSTWEDALNGLAATGAGGPTDEQWDAVRSDLEKLAGIGAPDELSDQAAAGLEVFTDALSGLSAADMRRLRSAQNLPGVTDADEASARTFNSEAAALCKPGEVGTK</sequence>
<accession>A0ABP7IIN8</accession>
<feature type="signal peptide" evidence="1">
    <location>
        <begin position="1"/>
        <end position="23"/>
    </location>
</feature>
<protein>
    <recommendedName>
        <fullName evidence="4">Lipoprotein</fullName>
    </recommendedName>
</protein>
<organism evidence="2 3">
    <name type="scientific">Nocardioides panacisoli</name>
    <dbReference type="NCBI Taxonomy" id="627624"/>
    <lineage>
        <taxon>Bacteria</taxon>
        <taxon>Bacillati</taxon>
        <taxon>Actinomycetota</taxon>
        <taxon>Actinomycetes</taxon>
        <taxon>Propionibacteriales</taxon>
        <taxon>Nocardioidaceae</taxon>
        <taxon>Nocardioides</taxon>
    </lineage>
</organism>
<proteinExistence type="predicted"/>
<evidence type="ECO:0000313" key="3">
    <source>
        <dbReference type="Proteomes" id="UP001501821"/>
    </source>
</evidence>
<dbReference type="EMBL" id="BAABAH010000006">
    <property type="protein sequence ID" value="GAA3819244.1"/>
    <property type="molecule type" value="Genomic_DNA"/>
</dbReference>
<dbReference type="RefSeq" id="WP_344775136.1">
    <property type="nucleotide sequence ID" value="NZ_BAABAH010000006.1"/>
</dbReference>
<evidence type="ECO:0008006" key="4">
    <source>
        <dbReference type="Google" id="ProtNLM"/>
    </source>
</evidence>
<evidence type="ECO:0000256" key="1">
    <source>
        <dbReference type="SAM" id="SignalP"/>
    </source>
</evidence>
<dbReference type="Proteomes" id="UP001501821">
    <property type="component" value="Unassembled WGS sequence"/>
</dbReference>
<gene>
    <name evidence="2" type="ORF">GCM10022242_21260</name>
</gene>